<comment type="caution">
    <text evidence="3">The sequence shown here is derived from an EMBL/GenBank/DDBJ whole genome shotgun (WGS) entry which is preliminary data.</text>
</comment>
<keyword evidence="1" id="KW-0378">Hydrolase</keyword>
<dbReference type="Proteomes" id="UP000242972">
    <property type="component" value="Unassembled WGS sequence"/>
</dbReference>
<dbReference type="InterPro" id="IPR012338">
    <property type="entry name" value="Beta-lactam/transpept-like"/>
</dbReference>
<dbReference type="InterPro" id="IPR001466">
    <property type="entry name" value="Beta-lactam-related"/>
</dbReference>
<dbReference type="Gene3D" id="3.40.710.10">
    <property type="entry name" value="DD-peptidase/beta-lactamase superfamily"/>
    <property type="match status" value="1"/>
</dbReference>
<dbReference type="GO" id="GO:0016787">
    <property type="term" value="F:hydrolase activity"/>
    <property type="evidence" value="ECO:0007669"/>
    <property type="project" value="UniProtKB-KW"/>
</dbReference>
<evidence type="ECO:0000259" key="2">
    <source>
        <dbReference type="Pfam" id="PF00144"/>
    </source>
</evidence>
<dbReference type="EMBL" id="PXYW01000004">
    <property type="protein sequence ID" value="PSR35076.1"/>
    <property type="molecule type" value="Genomic_DNA"/>
</dbReference>
<dbReference type="PANTHER" id="PTHR43283">
    <property type="entry name" value="BETA-LACTAMASE-RELATED"/>
    <property type="match status" value="1"/>
</dbReference>
<evidence type="ECO:0000313" key="4">
    <source>
        <dbReference type="Proteomes" id="UP000242972"/>
    </source>
</evidence>
<gene>
    <name evidence="3" type="ORF">C7B46_02670</name>
</gene>
<dbReference type="SUPFAM" id="SSF56601">
    <property type="entry name" value="beta-lactamase/transpeptidase-like"/>
    <property type="match status" value="1"/>
</dbReference>
<evidence type="ECO:0000256" key="1">
    <source>
        <dbReference type="ARBA" id="ARBA00022801"/>
    </source>
</evidence>
<feature type="domain" description="Beta-lactamase-related" evidence="2">
    <location>
        <begin position="10"/>
        <end position="322"/>
    </location>
</feature>
<organism evidence="3 4">
    <name type="scientific">Sulfobacillus benefaciens</name>
    <dbReference type="NCBI Taxonomy" id="453960"/>
    <lineage>
        <taxon>Bacteria</taxon>
        <taxon>Bacillati</taxon>
        <taxon>Bacillota</taxon>
        <taxon>Clostridia</taxon>
        <taxon>Eubacteriales</taxon>
        <taxon>Clostridiales Family XVII. Incertae Sedis</taxon>
        <taxon>Sulfobacillus</taxon>
    </lineage>
</organism>
<sequence>MHLQYEDRIKSAIQELVKSGELPGAVYGVATAKDIIALGAVGSRQLKPSILPMTDDTLFDLASLTKVVATTAIAMRLLERGAFRFDDLVSRFLPREFDDIRLTHLLTHTSGLPAWLDLTSTSETTSRIAQIAKASRLFAPGTRVLYSDLNYILLGYIVEKVAETPLDVLFIQEVAKPLGMHRTRYGPRNDGPIAATEWDADTDTFLSGVVHDENARSAGGISGHAGLFGTAQDLLIFGQSILRPPLGWLSPATIAAWLLPRTTGIPGELRAWGFQKPHPLSSAGDLMSDQAVGHTGFTGTSLWVDPAYNVAMVLLTNRVHLGRSLNAPVRLRPIYHNLVLSGLEH</sequence>
<proteinExistence type="predicted"/>
<reference evidence="3 4" key="1">
    <citation type="journal article" date="2014" name="BMC Genomics">
        <title>Comparison of environmental and isolate Sulfobacillus genomes reveals diverse carbon, sulfur, nitrogen, and hydrogen metabolisms.</title>
        <authorList>
            <person name="Justice N.B."/>
            <person name="Norman A."/>
            <person name="Brown C.T."/>
            <person name="Singh A."/>
            <person name="Thomas B.C."/>
            <person name="Banfield J.F."/>
        </authorList>
    </citation>
    <scope>NUCLEOTIDE SEQUENCE [LARGE SCALE GENOMIC DNA]</scope>
    <source>
        <strain evidence="3">AMDSBA4</strain>
    </source>
</reference>
<dbReference type="InterPro" id="IPR050789">
    <property type="entry name" value="Diverse_Enzym_Activities"/>
</dbReference>
<dbReference type="Pfam" id="PF00144">
    <property type="entry name" value="Beta-lactamase"/>
    <property type="match status" value="1"/>
</dbReference>
<evidence type="ECO:0000313" key="3">
    <source>
        <dbReference type="EMBL" id="PSR35076.1"/>
    </source>
</evidence>
<dbReference type="AlphaFoldDB" id="A0A2T2XKQ3"/>
<dbReference type="PANTHER" id="PTHR43283:SF11">
    <property type="entry name" value="BETA-LACTAMASE-RELATED DOMAIN-CONTAINING PROTEIN"/>
    <property type="match status" value="1"/>
</dbReference>
<name>A0A2T2XKQ3_9FIRM</name>
<protein>
    <recommendedName>
        <fullName evidence="2">Beta-lactamase-related domain-containing protein</fullName>
    </recommendedName>
</protein>
<accession>A0A2T2XKQ3</accession>